<name>A0A1X7KPH9_9BACT</name>
<dbReference type="Proteomes" id="UP000193804">
    <property type="component" value="Unassembled WGS sequence"/>
</dbReference>
<reference evidence="3" key="1">
    <citation type="submission" date="2017-04" db="EMBL/GenBank/DDBJ databases">
        <authorList>
            <person name="Varghese N."/>
            <person name="Submissions S."/>
        </authorList>
    </citation>
    <scope>NUCLEOTIDE SEQUENCE [LARGE SCALE GENOMIC DNA]</scope>
    <source>
        <strain evidence="3">DSM 4125</strain>
    </source>
</reference>
<protein>
    <submittedName>
        <fullName evidence="2">Por secretion system C-terminal sorting domain-containing protein</fullName>
    </submittedName>
</protein>
<dbReference type="InterPro" id="IPR000601">
    <property type="entry name" value="PKD_dom"/>
</dbReference>
<dbReference type="OrthoDB" id="614750at2"/>
<accession>A0A1X7KPH9</accession>
<dbReference type="GO" id="GO:0008237">
    <property type="term" value="F:metallopeptidase activity"/>
    <property type="evidence" value="ECO:0007669"/>
    <property type="project" value="InterPro"/>
</dbReference>
<proteinExistence type="predicted"/>
<dbReference type="EMBL" id="FXAW01000006">
    <property type="protein sequence ID" value="SMG43136.1"/>
    <property type="molecule type" value="Genomic_DNA"/>
</dbReference>
<organism evidence="2 3">
    <name type="scientific">Marivirga sericea</name>
    <dbReference type="NCBI Taxonomy" id="1028"/>
    <lineage>
        <taxon>Bacteria</taxon>
        <taxon>Pseudomonadati</taxon>
        <taxon>Bacteroidota</taxon>
        <taxon>Cytophagia</taxon>
        <taxon>Cytophagales</taxon>
        <taxon>Marivirgaceae</taxon>
        <taxon>Marivirga</taxon>
    </lineage>
</organism>
<dbReference type="InterPro" id="IPR035986">
    <property type="entry name" value="PKD_dom_sf"/>
</dbReference>
<keyword evidence="3" id="KW-1185">Reference proteome</keyword>
<dbReference type="Pfam" id="PF18962">
    <property type="entry name" value="Por_Secre_tail"/>
    <property type="match status" value="1"/>
</dbReference>
<dbReference type="InterPro" id="IPR013783">
    <property type="entry name" value="Ig-like_fold"/>
</dbReference>
<dbReference type="PROSITE" id="PS50093">
    <property type="entry name" value="PKD"/>
    <property type="match status" value="2"/>
</dbReference>
<feature type="domain" description="PKD" evidence="1">
    <location>
        <begin position="926"/>
        <end position="1014"/>
    </location>
</feature>
<dbReference type="SUPFAM" id="SSF55486">
    <property type="entry name" value="Metalloproteases ('zincins'), catalytic domain"/>
    <property type="match status" value="1"/>
</dbReference>
<feature type="domain" description="PKD" evidence="1">
    <location>
        <begin position="679"/>
        <end position="734"/>
    </location>
</feature>
<dbReference type="Gene3D" id="3.40.390.10">
    <property type="entry name" value="Collagenase (Catalytic Domain)"/>
    <property type="match status" value="1"/>
</dbReference>
<dbReference type="STRING" id="1028.SAMN05661096_02981"/>
<dbReference type="SUPFAM" id="SSF49299">
    <property type="entry name" value="PKD domain"/>
    <property type="match status" value="2"/>
</dbReference>
<dbReference type="NCBIfam" id="TIGR04183">
    <property type="entry name" value="Por_Secre_tail"/>
    <property type="match status" value="1"/>
</dbReference>
<evidence type="ECO:0000313" key="3">
    <source>
        <dbReference type="Proteomes" id="UP000193804"/>
    </source>
</evidence>
<dbReference type="InterPro" id="IPR022409">
    <property type="entry name" value="PKD/Chitinase_dom"/>
</dbReference>
<dbReference type="InterPro" id="IPR026444">
    <property type="entry name" value="Secre_tail"/>
</dbReference>
<dbReference type="Pfam" id="PF18911">
    <property type="entry name" value="PKD_4"/>
    <property type="match status" value="2"/>
</dbReference>
<dbReference type="CDD" id="cd00146">
    <property type="entry name" value="PKD"/>
    <property type="match status" value="2"/>
</dbReference>
<dbReference type="InterPro" id="IPR024079">
    <property type="entry name" value="MetalloPept_cat_dom_sf"/>
</dbReference>
<dbReference type="SMART" id="SM00089">
    <property type="entry name" value="PKD"/>
    <property type="match status" value="2"/>
</dbReference>
<evidence type="ECO:0000259" key="1">
    <source>
        <dbReference type="PROSITE" id="PS50093"/>
    </source>
</evidence>
<evidence type="ECO:0000313" key="2">
    <source>
        <dbReference type="EMBL" id="SMG43136.1"/>
    </source>
</evidence>
<dbReference type="AlphaFoldDB" id="A0A1X7KPH9"/>
<gene>
    <name evidence="2" type="ORF">SAMN05661096_02981</name>
</gene>
<dbReference type="Gene3D" id="2.60.40.10">
    <property type="entry name" value="Immunoglobulins"/>
    <property type="match status" value="2"/>
</dbReference>
<sequence>MRKLLLITFIILNHISFIGNGQVFKKADPVICPVDYNSYDTFVPPSTDFSNQQFERSAGQANMIVNYNGFTEEAQEAFQYAVDIWASIIKSPVRIIIDANFIGLGEGVLGQAGPTNFVRDFPEAPQESTFYPIALAEKLARTNLNGENEADISSSFNSDFDFYFGLDGNTPANQYDFVSIVLHELGHGLGFTGGVSFNEEQETGRWSISSGLPTIYTQFVKLGDNSPIIFLPDNSSQAGDAFTGNDLFFDGPFSILELGERPKLFAPGSWNQGSSYSHLDESRYPAGNPNSLMSPQFGAGEAIHDPGVTKEIFADMGWINTYLEHQNNFQITDNSSDPLPIELKIVSDTTFDSESPILVYSTDAFETTDTLNLTDSGDGITYQTSIPNPGQNSIIKYFFAGVLDLSGREYFSPTNAPEDFYEINIVDFSLAEVPYTLIDGGDFESSQEDFQGIALTGGINLWELGTPGNRLNESISGLNVWKTKLTENIGNEDKRLSSALISPIFDFTDESKNHELSFSFIMENAYSEASGVFSSGPFGMNVQFSLDNGATWELLGDVDDDAGTNWYNIAESSSIVFPELASSGWIQQTIEVLDGDTTFIPVEAKYNVSFLTGFEQVNFRIVFYVIEGFNELGYQADGVLIDDFQILKSNPTAEFTVSNSEFIFPGDEIAFEYLSTGATSFVWNFGDGNTSNLENPTHIYTQGGSYDVSLTITSAEGEDTVLKENFITVNNSKSIPYTLEDGGNLEGEVLDFIIENISGTGFELGQSTIEGKAGTASGENAFVTGINVTEYANNSEAYIYTPEFQFEALGDYELAFETNYSFEPTWDGFIVEYTLDRGDSWLKLNDEQVEGWYNQISNPQSVFGNEVPIFSGTTSNEFERKFTDISFLGGQGNVSFRIKFRTDPAETDAGMAIDNFEILGPVSGPAIPDFSSDVQSGCAGINVIFSNESVGSVQSLDWSFGSGAEPTTASGIGPHDVTYDDPGEYSIKLTVTDVNGETAVEEKNAFITIQENHLPTVTVGEADSDGNIILTASDGDAYQWFYRDVIVPDATEQTLVVESTGNYKVAVVINGCEGLSENTIVTSNESPLAQSFSVFPNPLKHNNAFTISFENDFLGEYSVEIYSLSGAQVLTKKFTKVNKREEKSIRFPNAIESLYLVRLTTGNQSTQLKVLVE</sequence>
<dbReference type="RefSeq" id="WP_085518134.1">
    <property type="nucleotide sequence ID" value="NZ_FXAW01000006.1"/>
</dbReference>